<dbReference type="PROSITE" id="PS00123">
    <property type="entry name" value="ALKALINE_PHOSPHATASE"/>
    <property type="match status" value="1"/>
</dbReference>
<comment type="cofactor">
    <cofactor evidence="15">
        <name>Mg(2+)</name>
        <dbReference type="ChEBI" id="CHEBI:18420"/>
    </cofactor>
    <text evidence="15">Binds 1 Mg(2+) ion.</text>
</comment>
<sequence>MAPLTVWVLAGCLLGVTSAQSTEDNVFWYREAEGELEEALNNEPNRNQAKNIIVFIGDGMGIPTITAARIYKGQQQGKNGEEGHLYFEKFPHVALSKTYNPDRQVPDSAGTATAYWCGYKGNYETLGVDARVSAGQCTASRVKRNSRPCLMEWAQEAGKDTGQSLWAVGGHCGHHCEHKRSAKTPSAHRNWECDEKLGERGRDCVDIARQLVENAPGKLAKVIFGGGRQNMIANLNNTRFAPENPSACKRQDGRDLTQDWLSEKRSAGLSAKFVATTEELRSVNLSQTDHIMGLFGNSHTPYEDLRDKTLGGTPSLVEMTETAIKLLSKNEKGFFLAVEGGRIDHAHHDTKARRSLSETLQFEEAVKRAHQLTSHQDTLIVVTADHSHVMTIQGYPVRGKDILGASEKSRDDGMPYTTLFYSNGPNWNVSWNGSHVVRGDLNGVDTTAWEYTQPSGLKFKEETHGGEDVAIYATGPWSHLFHGVHEQSYIPHVISHAARIGPRADCKALKSDQACAFSSAGPPTRLQAAPLALLLLLVSWMVRPH</sequence>
<dbReference type="InterPro" id="IPR018299">
    <property type="entry name" value="Alkaline_phosphatase_AS"/>
</dbReference>
<evidence type="ECO:0000256" key="7">
    <source>
        <dbReference type="ARBA" id="ARBA00022723"/>
    </source>
</evidence>
<evidence type="ECO:0000256" key="12">
    <source>
        <dbReference type="ARBA" id="ARBA00023180"/>
    </source>
</evidence>
<keyword evidence="10 15" id="KW-0460">Magnesium</keyword>
<comment type="catalytic activity">
    <reaction evidence="17">
        <text>a phosphate monoester + H2O = an alcohol + phosphate</text>
        <dbReference type="Rhea" id="RHEA:15017"/>
        <dbReference type="ChEBI" id="CHEBI:15377"/>
        <dbReference type="ChEBI" id="CHEBI:30879"/>
        <dbReference type="ChEBI" id="CHEBI:43474"/>
        <dbReference type="ChEBI" id="CHEBI:67140"/>
        <dbReference type="EC" id="3.1.3.1"/>
    </reaction>
</comment>
<feature type="active site" description="Phosphoserine intermediate" evidence="14">
    <location>
        <position position="108"/>
    </location>
</feature>
<evidence type="ECO:0000256" key="1">
    <source>
        <dbReference type="ARBA" id="ARBA00004609"/>
    </source>
</evidence>
<organism evidence="19 20">
    <name type="scientific">Amphibalanus amphitrite</name>
    <name type="common">Striped barnacle</name>
    <name type="synonym">Balanus amphitrite</name>
    <dbReference type="NCBI Taxonomy" id="1232801"/>
    <lineage>
        <taxon>Eukaryota</taxon>
        <taxon>Metazoa</taxon>
        <taxon>Ecdysozoa</taxon>
        <taxon>Arthropoda</taxon>
        <taxon>Crustacea</taxon>
        <taxon>Multicrustacea</taxon>
        <taxon>Cirripedia</taxon>
        <taxon>Thoracica</taxon>
        <taxon>Thoracicalcarea</taxon>
        <taxon>Balanomorpha</taxon>
        <taxon>Balanoidea</taxon>
        <taxon>Balanidae</taxon>
        <taxon>Amphibalaninae</taxon>
        <taxon>Amphibalanus</taxon>
    </lineage>
</organism>
<comment type="caution">
    <text evidence="19">The sequence shown here is derived from an EMBL/GenBank/DDBJ whole genome shotgun (WGS) entry which is preliminary data.</text>
</comment>
<comment type="cofactor">
    <cofactor evidence="15">
        <name>Zn(2+)</name>
        <dbReference type="ChEBI" id="CHEBI:29105"/>
    </cofactor>
    <text evidence="15">Binds 2 Zn(2+) ions.</text>
</comment>
<keyword evidence="6" id="KW-0336">GPI-anchor</keyword>
<feature type="binding site" evidence="15">
    <location>
        <position position="464"/>
    </location>
    <ligand>
        <name>Zn(2+)</name>
        <dbReference type="ChEBI" id="CHEBI:29105"/>
        <label>2</label>
    </ligand>
</feature>
<name>A0A6A4VY99_AMPAM</name>
<keyword evidence="7 15" id="KW-0479">Metal-binding</keyword>
<keyword evidence="18" id="KW-0732">Signal</keyword>
<dbReference type="GO" id="GO:0004035">
    <property type="term" value="F:alkaline phosphatase activity"/>
    <property type="evidence" value="ECO:0007669"/>
    <property type="project" value="UniProtKB-EC"/>
</dbReference>
<feature type="binding site" evidence="15">
    <location>
        <position position="174"/>
    </location>
    <ligand>
        <name>Mg(2+)</name>
        <dbReference type="ChEBI" id="CHEBI:18420"/>
    </ligand>
</feature>
<evidence type="ECO:0000313" key="19">
    <source>
        <dbReference type="EMBL" id="KAF0294431.1"/>
    </source>
</evidence>
<feature type="binding site" evidence="15">
    <location>
        <position position="58"/>
    </location>
    <ligand>
        <name>Zn(2+)</name>
        <dbReference type="ChEBI" id="CHEBI:29105"/>
        <label>2</label>
    </ligand>
</feature>
<evidence type="ECO:0000256" key="3">
    <source>
        <dbReference type="ARBA" id="ARBA00012647"/>
    </source>
</evidence>
<evidence type="ECO:0000256" key="9">
    <source>
        <dbReference type="ARBA" id="ARBA00022833"/>
    </source>
</evidence>
<dbReference type="CDD" id="cd16012">
    <property type="entry name" value="ALP"/>
    <property type="match status" value="1"/>
</dbReference>
<reference evidence="19 20" key="1">
    <citation type="submission" date="2019-07" db="EMBL/GenBank/DDBJ databases">
        <title>Draft genome assembly of a fouling barnacle, Amphibalanus amphitrite (Darwin, 1854): The first reference genome for Thecostraca.</title>
        <authorList>
            <person name="Kim W."/>
        </authorList>
    </citation>
    <scope>NUCLEOTIDE SEQUENCE [LARGE SCALE GENOMIC DNA]</scope>
    <source>
        <strain evidence="19">SNU_AA5</strain>
        <tissue evidence="19">Soma without cirri and trophi</tissue>
    </source>
</reference>
<dbReference type="InterPro" id="IPR017850">
    <property type="entry name" value="Alkaline_phosphatase_core_sf"/>
</dbReference>
<dbReference type="PANTHER" id="PTHR11596:SF5">
    <property type="entry name" value="ALKALINE PHOSPHATASE"/>
    <property type="match status" value="1"/>
</dbReference>
<accession>A0A6A4VY99</accession>
<keyword evidence="8 17" id="KW-0378">Hydrolase</keyword>
<evidence type="ECO:0000256" key="13">
    <source>
        <dbReference type="ARBA" id="ARBA00023288"/>
    </source>
</evidence>
<evidence type="ECO:0000256" key="10">
    <source>
        <dbReference type="ARBA" id="ARBA00022842"/>
    </source>
</evidence>
<comment type="similarity">
    <text evidence="2 16">Belongs to the alkaline phosphatase family.</text>
</comment>
<dbReference type="Proteomes" id="UP000440578">
    <property type="component" value="Unassembled WGS sequence"/>
</dbReference>
<feature type="signal peptide" evidence="18">
    <location>
        <begin position="1"/>
        <end position="19"/>
    </location>
</feature>
<feature type="binding site" evidence="15">
    <location>
        <position position="348"/>
    </location>
    <ligand>
        <name>Zn(2+)</name>
        <dbReference type="ChEBI" id="CHEBI:29105"/>
        <label>2</label>
    </ligand>
</feature>
<evidence type="ECO:0000256" key="15">
    <source>
        <dbReference type="PIRSR" id="PIRSR601952-2"/>
    </source>
</evidence>
<keyword evidence="12" id="KW-0325">Glycoprotein</keyword>
<evidence type="ECO:0000256" key="4">
    <source>
        <dbReference type="ARBA" id="ARBA00022475"/>
    </source>
</evidence>
<dbReference type="PANTHER" id="PTHR11596">
    <property type="entry name" value="ALKALINE PHOSPHATASE"/>
    <property type="match status" value="1"/>
</dbReference>
<proteinExistence type="inferred from homology"/>
<keyword evidence="9 15" id="KW-0862">Zinc</keyword>
<feature type="chain" id="PRO_5025370527" description="Alkaline phosphatase" evidence="18">
    <location>
        <begin position="20"/>
        <end position="545"/>
    </location>
</feature>
<dbReference type="SMART" id="SM00098">
    <property type="entry name" value="alkPPc"/>
    <property type="match status" value="1"/>
</dbReference>
<keyword evidence="4" id="KW-1003">Cell membrane</keyword>
<comment type="subcellular location">
    <subcellularLocation>
        <location evidence="1">Cell membrane</location>
        <topology evidence="1">Lipid-anchor</topology>
        <topology evidence="1">GPI-anchor</topology>
    </subcellularLocation>
</comment>
<dbReference type="EC" id="3.1.3.1" evidence="3 17"/>
<dbReference type="Gene3D" id="3.40.720.10">
    <property type="entry name" value="Alkaline Phosphatase, subunit A"/>
    <property type="match status" value="2"/>
</dbReference>
<dbReference type="InterPro" id="IPR001952">
    <property type="entry name" value="Alkaline_phosphatase"/>
</dbReference>
<dbReference type="OrthoDB" id="5818554at2759"/>
<feature type="binding site" evidence="15">
    <location>
        <position position="58"/>
    </location>
    <ligand>
        <name>Mg(2+)</name>
        <dbReference type="ChEBI" id="CHEBI:18420"/>
    </ligand>
</feature>
<evidence type="ECO:0000256" key="11">
    <source>
        <dbReference type="ARBA" id="ARBA00023136"/>
    </source>
</evidence>
<evidence type="ECO:0000256" key="14">
    <source>
        <dbReference type="PIRSR" id="PIRSR601952-1"/>
    </source>
</evidence>
<keyword evidence="11" id="KW-0472">Membrane</keyword>
<feature type="binding site" evidence="15">
    <location>
        <position position="385"/>
    </location>
    <ligand>
        <name>Zn(2+)</name>
        <dbReference type="ChEBI" id="CHEBI:29105"/>
        <label>2</label>
    </ligand>
</feature>
<feature type="binding site" evidence="15">
    <location>
        <position position="386"/>
    </location>
    <ligand>
        <name>Zn(2+)</name>
        <dbReference type="ChEBI" id="CHEBI:29105"/>
        <label>2</label>
    </ligand>
</feature>
<dbReference type="GO" id="GO:0098552">
    <property type="term" value="C:side of membrane"/>
    <property type="evidence" value="ECO:0007669"/>
    <property type="project" value="UniProtKB-KW"/>
</dbReference>
<dbReference type="EMBL" id="VIIS01001688">
    <property type="protein sequence ID" value="KAF0294431.1"/>
    <property type="molecule type" value="Genomic_DNA"/>
</dbReference>
<evidence type="ECO:0000313" key="20">
    <source>
        <dbReference type="Proteomes" id="UP000440578"/>
    </source>
</evidence>
<evidence type="ECO:0000256" key="6">
    <source>
        <dbReference type="ARBA" id="ARBA00022622"/>
    </source>
</evidence>
<keyword evidence="20" id="KW-1185">Reference proteome</keyword>
<evidence type="ECO:0000256" key="5">
    <source>
        <dbReference type="ARBA" id="ARBA00022553"/>
    </source>
</evidence>
<evidence type="ECO:0000256" key="16">
    <source>
        <dbReference type="RuleBase" id="RU003946"/>
    </source>
</evidence>
<dbReference type="GO" id="GO:0046872">
    <property type="term" value="F:metal ion binding"/>
    <property type="evidence" value="ECO:0007669"/>
    <property type="project" value="UniProtKB-KW"/>
</dbReference>
<keyword evidence="5" id="KW-0597">Phosphoprotein</keyword>
<evidence type="ECO:0000256" key="8">
    <source>
        <dbReference type="ARBA" id="ARBA00022801"/>
    </source>
</evidence>
<evidence type="ECO:0000256" key="17">
    <source>
        <dbReference type="RuleBase" id="RU003947"/>
    </source>
</evidence>
<feature type="binding site" evidence="15">
    <location>
        <position position="344"/>
    </location>
    <ligand>
        <name>Mg(2+)</name>
        <dbReference type="ChEBI" id="CHEBI:18420"/>
    </ligand>
</feature>
<dbReference type="AlphaFoldDB" id="A0A6A4VY99"/>
<dbReference type="GO" id="GO:0005886">
    <property type="term" value="C:plasma membrane"/>
    <property type="evidence" value="ECO:0007669"/>
    <property type="project" value="UniProtKB-SubCell"/>
</dbReference>
<gene>
    <name evidence="19" type="primary">ALPP_0</name>
    <name evidence="19" type="ORF">FJT64_007902</name>
</gene>
<dbReference type="Pfam" id="PF00245">
    <property type="entry name" value="Alk_phosphatase"/>
    <property type="match status" value="1"/>
</dbReference>
<dbReference type="PRINTS" id="PR00113">
    <property type="entry name" value="ALKPHPHTASE"/>
</dbReference>
<keyword evidence="13" id="KW-0449">Lipoprotein</keyword>
<dbReference type="FunFam" id="3.40.720.10:FF:000008">
    <property type="entry name" value="Alkaline phosphatase"/>
    <property type="match status" value="1"/>
</dbReference>
<protein>
    <recommendedName>
        <fullName evidence="3 17">Alkaline phosphatase</fullName>
        <ecNumber evidence="3 17">3.1.3.1</ecNumber>
    </recommendedName>
</protein>
<dbReference type="SUPFAM" id="SSF53649">
    <property type="entry name" value="Alkaline phosphatase-like"/>
    <property type="match status" value="1"/>
</dbReference>
<evidence type="ECO:0000256" key="18">
    <source>
        <dbReference type="SAM" id="SignalP"/>
    </source>
</evidence>
<evidence type="ECO:0000256" key="2">
    <source>
        <dbReference type="ARBA" id="ARBA00005984"/>
    </source>
</evidence>
<feature type="binding site" evidence="15">
    <location>
        <position position="339"/>
    </location>
    <ligand>
        <name>Mg(2+)</name>
        <dbReference type="ChEBI" id="CHEBI:18420"/>
    </ligand>
</feature>